<feature type="signal peptide" evidence="2">
    <location>
        <begin position="1"/>
        <end position="17"/>
    </location>
</feature>
<gene>
    <name evidence="3" type="ORF">LMK00_08285</name>
</gene>
<evidence type="ECO:0000313" key="3">
    <source>
        <dbReference type="EMBL" id="USJ19821.1"/>
    </source>
</evidence>
<name>A0A9Q8Y113_9LACT</name>
<dbReference type="Proteomes" id="UP001056730">
    <property type="component" value="Chromosome"/>
</dbReference>
<dbReference type="EMBL" id="CP086395">
    <property type="protein sequence ID" value="USJ19821.1"/>
    <property type="molecule type" value="Genomic_DNA"/>
</dbReference>
<dbReference type="KEGG" id="lfo:LMK00_08285"/>
<dbReference type="Gene3D" id="2.60.40.1240">
    <property type="match status" value="1"/>
</dbReference>
<protein>
    <submittedName>
        <fullName evidence="3">DUF4352 domain-containing protein</fullName>
    </submittedName>
</protein>
<organism evidence="3 4">
    <name type="scientific">Lactococcus formosensis</name>
    <dbReference type="NCBI Taxonomy" id="1281486"/>
    <lineage>
        <taxon>Bacteria</taxon>
        <taxon>Bacillati</taxon>
        <taxon>Bacillota</taxon>
        <taxon>Bacilli</taxon>
        <taxon>Lactobacillales</taxon>
        <taxon>Streptococcaceae</taxon>
        <taxon>Lactococcus</taxon>
    </lineage>
</organism>
<feature type="chain" id="PRO_5040484777" evidence="2">
    <location>
        <begin position="18"/>
        <end position="375"/>
    </location>
</feature>
<evidence type="ECO:0000313" key="4">
    <source>
        <dbReference type="Proteomes" id="UP001056730"/>
    </source>
</evidence>
<evidence type="ECO:0000256" key="2">
    <source>
        <dbReference type="SAM" id="SignalP"/>
    </source>
</evidence>
<evidence type="ECO:0000256" key="1">
    <source>
        <dbReference type="ARBA" id="ARBA00022729"/>
    </source>
</evidence>
<dbReference type="RefSeq" id="WP_252175252.1">
    <property type="nucleotide sequence ID" value="NZ_CP086395.1"/>
</dbReference>
<reference evidence="3" key="1">
    <citation type="journal article" date="2022" name="Front. Microbiol.">
        <title>Feed Insects as a Reservoir of Granadaene-Producing Lactococci.</title>
        <authorList>
            <person name="Neuzil-Bunesova V."/>
            <person name="Ramirez Garcia A."/>
            <person name="Modrackova N."/>
            <person name="Makovska M."/>
            <person name="Sabolova M."/>
            <person name="Sproer C."/>
            <person name="Bunk B."/>
            <person name="Blom J."/>
            <person name="Schwab C."/>
        </authorList>
    </citation>
    <scope>NUCLEOTIDE SEQUENCE</scope>
    <source>
        <strain evidence="3">I4/6O</strain>
    </source>
</reference>
<dbReference type="PROSITE" id="PS51257">
    <property type="entry name" value="PROKAR_LIPOPROTEIN"/>
    <property type="match status" value="1"/>
</dbReference>
<dbReference type="AlphaFoldDB" id="A0A9Q8Y113"/>
<sequence length="375" mass="41631">MNKKILLTGLTTLSALALTGCSSNKPVANLEVNSESYIIQKDDKNKDNKEATLALEVTLKNTTKKSLDNVYQGDFTLYDKDGNQISPSTGVYDRSGDFQTMSGFSLNPDKKKTEYLAFKVDRGEKYELHYKPAIYDKSNKDPKDSIVEIDTSKANDASSEVKKLTASYVNQVFLNKTGDAVQLETKDDAVAQNVSTSDDKKEDSKLDIDVKKAKENFNAKFSELFVSDLQSSGSTYEPTSDELKKIISAVQERNFSEGSVEYDVAELFPTSAVVYVKPKVMDFDTIDMSGILYKKMDKIDTTDSKKALNTAAKILVQQLPTEIGKAEVSTPNSMSKEGYKLVLSKTKEGKWKFDNSDSSDNYNYTDLESAFMAGE</sequence>
<keyword evidence="1 2" id="KW-0732">Signal</keyword>
<accession>A0A9Q8Y113</accession>
<proteinExistence type="predicted"/>
<dbReference type="InterPro" id="IPR029050">
    <property type="entry name" value="Immunoprotect_excell_Ig-like"/>
</dbReference>